<keyword evidence="1" id="KW-0521">NADP</keyword>
<evidence type="ECO:0000259" key="3">
    <source>
        <dbReference type="Pfam" id="PF05368"/>
    </source>
</evidence>
<proteinExistence type="predicted"/>
<keyword evidence="5" id="KW-1185">Reference proteome</keyword>
<reference evidence="4" key="1">
    <citation type="journal article" date="2020" name="Stud. Mycol.">
        <title>101 Dothideomycetes genomes: a test case for predicting lifestyles and emergence of pathogens.</title>
        <authorList>
            <person name="Haridas S."/>
            <person name="Albert R."/>
            <person name="Binder M."/>
            <person name="Bloem J."/>
            <person name="Labutti K."/>
            <person name="Salamov A."/>
            <person name="Andreopoulos B."/>
            <person name="Baker S."/>
            <person name="Barry K."/>
            <person name="Bills G."/>
            <person name="Bluhm B."/>
            <person name="Cannon C."/>
            <person name="Castanera R."/>
            <person name="Culley D."/>
            <person name="Daum C."/>
            <person name="Ezra D."/>
            <person name="Gonzalez J."/>
            <person name="Henrissat B."/>
            <person name="Kuo A."/>
            <person name="Liang C."/>
            <person name="Lipzen A."/>
            <person name="Lutzoni F."/>
            <person name="Magnuson J."/>
            <person name="Mondo S."/>
            <person name="Nolan M."/>
            <person name="Ohm R."/>
            <person name="Pangilinan J."/>
            <person name="Park H.-J."/>
            <person name="Ramirez L."/>
            <person name="Alfaro M."/>
            <person name="Sun H."/>
            <person name="Tritt A."/>
            <person name="Yoshinaga Y."/>
            <person name="Zwiers L.-H."/>
            <person name="Turgeon B."/>
            <person name="Goodwin S."/>
            <person name="Spatafora J."/>
            <person name="Crous P."/>
            <person name="Grigoriev I."/>
        </authorList>
    </citation>
    <scope>NUCLEOTIDE SEQUENCE</scope>
    <source>
        <strain evidence="4">CBS 122367</strain>
    </source>
</reference>
<keyword evidence="2" id="KW-0560">Oxidoreductase</keyword>
<sequence>MSSPSVLLIGSGGYVGHFVSEQCLRNRSRLRRLAILTTEEKRSKFSDIEARGMEIVLGPFDSPESFKGFDTVICMLGNHAMKRQPAIIDAAVSAGVNEFYPSEFGSDISQGGYLTNRYFRDKQVTRRHLVEMAKRVPEFNYTYLLTGGFAEFALEPIFGTDIEKHTFTFYGTPDKQEPFTAIRDVSKYLVESLFLPKSPTQERQFRVIGGLYAWGDIIDMVERIQEVKYTHTYLPQQAAVDAAAECAKKGDVDGELAFSLKALMGDTKEIGVPKPWDNDKFDIEPEGLEDSLKRFFGERKGSKICLL</sequence>
<dbReference type="EMBL" id="MU005573">
    <property type="protein sequence ID" value="KAF2688549.1"/>
    <property type="molecule type" value="Genomic_DNA"/>
</dbReference>
<dbReference type="Gene3D" id="3.40.50.720">
    <property type="entry name" value="NAD(P)-binding Rossmann-like Domain"/>
    <property type="match status" value="1"/>
</dbReference>
<dbReference type="Gene3D" id="3.90.25.10">
    <property type="entry name" value="UDP-galactose 4-epimerase, domain 1"/>
    <property type="match status" value="1"/>
</dbReference>
<dbReference type="InterPro" id="IPR036291">
    <property type="entry name" value="NAD(P)-bd_dom_sf"/>
</dbReference>
<accession>A0A6G1JEJ7</accession>
<evidence type="ECO:0000313" key="4">
    <source>
        <dbReference type="EMBL" id="KAF2688549.1"/>
    </source>
</evidence>
<feature type="domain" description="NmrA-like" evidence="3">
    <location>
        <begin position="5"/>
        <end position="240"/>
    </location>
</feature>
<organism evidence="4 5">
    <name type="scientific">Lentithecium fluviatile CBS 122367</name>
    <dbReference type="NCBI Taxonomy" id="1168545"/>
    <lineage>
        <taxon>Eukaryota</taxon>
        <taxon>Fungi</taxon>
        <taxon>Dikarya</taxon>
        <taxon>Ascomycota</taxon>
        <taxon>Pezizomycotina</taxon>
        <taxon>Dothideomycetes</taxon>
        <taxon>Pleosporomycetidae</taxon>
        <taxon>Pleosporales</taxon>
        <taxon>Massarineae</taxon>
        <taxon>Lentitheciaceae</taxon>
        <taxon>Lentithecium</taxon>
    </lineage>
</organism>
<dbReference type="Pfam" id="PF05368">
    <property type="entry name" value="NmrA"/>
    <property type="match status" value="1"/>
</dbReference>
<evidence type="ECO:0000256" key="2">
    <source>
        <dbReference type="ARBA" id="ARBA00023002"/>
    </source>
</evidence>
<dbReference type="PANTHER" id="PTHR47706:SF11">
    <property type="entry name" value="ISOFLAVONE REDUCTASE FAMILY PROTEIN (AFU_ORTHOLOGUE AFUA_1G12510)"/>
    <property type="match status" value="1"/>
</dbReference>
<evidence type="ECO:0000256" key="1">
    <source>
        <dbReference type="ARBA" id="ARBA00022857"/>
    </source>
</evidence>
<protein>
    <submittedName>
        <fullName evidence="4">NAD(P)-binding protein</fullName>
    </submittedName>
</protein>
<dbReference type="AlphaFoldDB" id="A0A6G1JEJ7"/>
<dbReference type="InterPro" id="IPR008030">
    <property type="entry name" value="NmrA-like"/>
</dbReference>
<dbReference type="Proteomes" id="UP000799291">
    <property type="component" value="Unassembled WGS sequence"/>
</dbReference>
<dbReference type="SUPFAM" id="SSF51735">
    <property type="entry name" value="NAD(P)-binding Rossmann-fold domains"/>
    <property type="match status" value="1"/>
</dbReference>
<dbReference type="GO" id="GO:0016491">
    <property type="term" value="F:oxidoreductase activity"/>
    <property type="evidence" value="ECO:0007669"/>
    <property type="project" value="UniProtKB-KW"/>
</dbReference>
<dbReference type="OrthoDB" id="9974981at2759"/>
<dbReference type="InterPro" id="IPR051609">
    <property type="entry name" value="NmrA/Isoflavone_reductase-like"/>
</dbReference>
<evidence type="ECO:0000313" key="5">
    <source>
        <dbReference type="Proteomes" id="UP000799291"/>
    </source>
</evidence>
<dbReference type="PANTHER" id="PTHR47706">
    <property type="entry name" value="NMRA-LIKE FAMILY PROTEIN"/>
    <property type="match status" value="1"/>
</dbReference>
<gene>
    <name evidence="4" type="ORF">K458DRAFT_414287</name>
</gene>
<name>A0A6G1JEJ7_9PLEO</name>